<dbReference type="InterPro" id="IPR017441">
    <property type="entry name" value="Protein_kinase_ATP_BS"/>
</dbReference>
<keyword evidence="2 5" id="KW-0547">Nucleotide-binding</keyword>
<dbReference type="PROSITE" id="PS00107">
    <property type="entry name" value="PROTEIN_KINASE_ATP"/>
    <property type="match status" value="1"/>
</dbReference>
<reference evidence="8 9" key="1">
    <citation type="journal article" date="2024" name="Arch. Microbiol.">
        <title>Corallococcus caeni sp. nov., a novel myxobacterium isolated from activated sludge.</title>
        <authorList>
            <person name="Tomita S."/>
            <person name="Nakai R."/>
            <person name="Kuroda K."/>
            <person name="Kurashita H."/>
            <person name="Hatamoto M."/>
            <person name="Yamaguchi T."/>
            <person name="Narihiro T."/>
        </authorList>
    </citation>
    <scope>NUCLEOTIDE SEQUENCE [LARGE SCALE GENOMIC DNA]</scope>
    <source>
        <strain evidence="8 9">NO1</strain>
    </source>
</reference>
<evidence type="ECO:0000256" key="1">
    <source>
        <dbReference type="ARBA" id="ARBA00022679"/>
    </source>
</evidence>
<feature type="binding site" evidence="5">
    <location>
        <position position="50"/>
    </location>
    <ligand>
        <name>ATP</name>
        <dbReference type="ChEBI" id="CHEBI:30616"/>
    </ligand>
</feature>
<gene>
    <name evidence="8" type="ORF">ASNO1_07390</name>
</gene>
<dbReference type="InterPro" id="IPR000719">
    <property type="entry name" value="Prot_kinase_dom"/>
</dbReference>
<dbReference type="PANTHER" id="PTHR43289:SF6">
    <property type="entry name" value="SERINE_THREONINE-PROTEIN KINASE NEKL-3"/>
    <property type="match status" value="1"/>
</dbReference>
<accession>A0ABQ6QKE6</accession>
<evidence type="ECO:0000313" key="9">
    <source>
        <dbReference type="Proteomes" id="UP001342631"/>
    </source>
</evidence>
<keyword evidence="4 5" id="KW-0067">ATP-binding</keyword>
<dbReference type="InterPro" id="IPR008271">
    <property type="entry name" value="Ser/Thr_kinase_AS"/>
</dbReference>
<dbReference type="InterPro" id="IPR011009">
    <property type="entry name" value="Kinase-like_dom_sf"/>
</dbReference>
<evidence type="ECO:0000313" key="8">
    <source>
        <dbReference type="EMBL" id="GMU04487.1"/>
    </source>
</evidence>
<organism evidence="8 9">
    <name type="scientific">Corallococcus caeni</name>
    <dbReference type="NCBI Taxonomy" id="3082388"/>
    <lineage>
        <taxon>Bacteria</taxon>
        <taxon>Pseudomonadati</taxon>
        <taxon>Myxococcota</taxon>
        <taxon>Myxococcia</taxon>
        <taxon>Myxococcales</taxon>
        <taxon>Cystobacterineae</taxon>
        <taxon>Myxococcaceae</taxon>
        <taxon>Corallococcus</taxon>
    </lineage>
</organism>
<keyword evidence="1" id="KW-0808">Transferase</keyword>
<dbReference type="Pfam" id="PF00069">
    <property type="entry name" value="Pkinase"/>
    <property type="match status" value="1"/>
</dbReference>
<evidence type="ECO:0000256" key="3">
    <source>
        <dbReference type="ARBA" id="ARBA00022777"/>
    </source>
</evidence>
<evidence type="ECO:0000256" key="2">
    <source>
        <dbReference type="ARBA" id="ARBA00022741"/>
    </source>
</evidence>
<evidence type="ECO:0000256" key="6">
    <source>
        <dbReference type="SAM" id="MobiDB-lite"/>
    </source>
</evidence>
<dbReference type="Proteomes" id="UP001342631">
    <property type="component" value="Unassembled WGS sequence"/>
</dbReference>
<dbReference type="Gene3D" id="1.10.510.10">
    <property type="entry name" value="Transferase(Phosphotransferase) domain 1"/>
    <property type="match status" value="1"/>
</dbReference>
<sequence length="625" mass="66786">MSSFEPTAISRSRPPDLVSGYRLEKLVGAGGMGEVHKATQLSLGRTVAVKLLNPELAKDPSFIARFQKEAAALATLSHPHVVAIVDKGKTDTTYYLVMEFVDGPSLRELMRSPSMETPVLLRRMLEICRAIEYAHGRGVIHRDLKPENILLDQQAGGIAKVSDFGLASFLDDATAASRFALTSTHVSMGTISYMAPEQRVDAKSADARADIFSLGVILYETFTGEVPLGTFDPPSRKRSGLDPRVDAIVMRCLKPDPDDRYPSVTALIADLEPLVPGSLLSMPPLRLTRWQRAKASMRRAARVTAQTAASVTVLAAVGVLGVAYHRSGQVHVQPPLPGAAMMGELGPDTPRNGPGRVEEVTADKRRVTMGDGPDLPQVLVAGRTLTFENKALVFPPVDEDKESRVGRARVDVMGLVGGVARLTARVRAEAPPATWQRRLKEVLNGPPPEPVAAVGLLGRPGRYVMLVNHGAGAPLSLEWALGERSGAMLGLVSPEGEARLELFVTEDGVMQAFVGQGKDQRAIAEPLNLGRDWQAHFGEAPAPAVGCIEGTCSIEGLTYTVDRPAPVTEGPATPVVVIPQAPPVRTVAANTVPAKAVVQKKPAPPPPPKRQPVKAAPAKPSPKRR</sequence>
<name>A0ABQ6QKE6_9BACT</name>
<dbReference type="PROSITE" id="PS50011">
    <property type="entry name" value="PROTEIN_KINASE_DOM"/>
    <property type="match status" value="1"/>
</dbReference>
<dbReference type="PANTHER" id="PTHR43289">
    <property type="entry name" value="MITOGEN-ACTIVATED PROTEIN KINASE KINASE KINASE 20-RELATED"/>
    <property type="match status" value="1"/>
</dbReference>
<evidence type="ECO:0000256" key="4">
    <source>
        <dbReference type="ARBA" id="ARBA00022840"/>
    </source>
</evidence>
<dbReference type="Gene3D" id="3.30.200.20">
    <property type="entry name" value="Phosphorylase Kinase, domain 1"/>
    <property type="match status" value="1"/>
</dbReference>
<evidence type="ECO:0000259" key="7">
    <source>
        <dbReference type="PROSITE" id="PS50011"/>
    </source>
</evidence>
<protein>
    <recommendedName>
        <fullName evidence="7">Protein kinase domain-containing protein</fullName>
    </recommendedName>
</protein>
<dbReference type="SMART" id="SM00220">
    <property type="entry name" value="S_TKc"/>
    <property type="match status" value="1"/>
</dbReference>
<dbReference type="SUPFAM" id="SSF56112">
    <property type="entry name" value="Protein kinase-like (PK-like)"/>
    <property type="match status" value="1"/>
</dbReference>
<keyword evidence="3" id="KW-0418">Kinase</keyword>
<dbReference type="CDD" id="cd14014">
    <property type="entry name" value="STKc_PknB_like"/>
    <property type="match status" value="1"/>
</dbReference>
<feature type="region of interest" description="Disordered" evidence="6">
    <location>
        <begin position="594"/>
        <end position="625"/>
    </location>
</feature>
<dbReference type="PROSITE" id="PS00108">
    <property type="entry name" value="PROTEIN_KINASE_ST"/>
    <property type="match status" value="1"/>
</dbReference>
<evidence type="ECO:0000256" key="5">
    <source>
        <dbReference type="PROSITE-ProRule" id="PRU10141"/>
    </source>
</evidence>
<dbReference type="RefSeq" id="WP_338274513.1">
    <property type="nucleotide sequence ID" value="NZ_BTTX01000001.1"/>
</dbReference>
<proteinExistence type="predicted"/>
<feature type="domain" description="Protein kinase" evidence="7">
    <location>
        <begin position="21"/>
        <end position="275"/>
    </location>
</feature>
<dbReference type="EMBL" id="BTTX01000001">
    <property type="protein sequence ID" value="GMU04487.1"/>
    <property type="molecule type" value="Genomic_DNA"/>
</dbReference>
<keyword evidence="9" id="KW-1185">Reference proteome</keyword>
<comment type="caution">
    <text evidence="8">The sequence shown here is derived from an EMBL/GenBank/DDBJ whole genome shotgun (WGS) entry which is preliminary data.</text>
</comment>